<dbReference type="PANTHER" id="PTHR43649:SF12">
    <property type="entry name" value="DIACETYLCHITOBIOSE BINDING PROTEIN DASA"/>
    <property type="match status" value="1"/>
</dbReference>
<dbReference type="Gene3D" id="3.40.190.10">
    <property type="entry name" value="Periplasmic binding protein-like II"/>
    <property type="match status" value="2"/>
</dbReference>
<accession>A0A329MHW8</accession>
<keyword evidence="3" id="KW-1185">Reference proteome</keyword>
<evidence type="ECO:0000313" key="3">
    <source>
        <dbReference type="Proteomes" id="UP000250369"/>
    </source>
</evidence>
<dbReference type="SUPFAM" id="SSF53850">
    <property type="entry name" value="Periplasmic binding protein-like II"/>
    <property type="match status" value="1"/>
</dbReference>
<name>A0A329MHW8_9BACL</name>
<keyword evidence="1" id="KW-0732">Signal</keyword>
<organism evidence="2 3">
    <name type="scientific">Paenibacillus contaminans</name>
    <dbReference type="NCBI Taxonomy" id="450362"/>
    <lineage>
        <taxon>Bacteria</taxon>
        <taxon>Bacillati</taxon>
        <taxon>Bacillota</taxon>
        <taxon>Bacilli</taxon>
        <taxon>Bacillales</taxon>
        <taxon>Paenibacillaceae</taxon>
        <taxon>Paenibacillus</taxon>
    </lineage>
</organism>
<dbReference type="OrthoDB" id="9787283at2"/>
<feature type="signal peptide" evidence="1">
    <location>
        <begin position="1"/>
        <end position="20"/>
    </location>
</feature>
<dbReference type="InterPro" id="IPR050490">
    <property type="entry name" value="Bact_solute-bd_prot1"/>
</dbReference>
<sequence>MKLARSIAIIALLVSTAAVTACGGNTEAPSSSPSAGKDELLNSGMPIVKSPITLKVFSGKPPQVSSDWNGLMLWKEYEKMTGIHIDWSLVPSENLDERRNIILAGGDYPDIFYASTIPYGDLVKYGEAGVFVPLNELIEKHAPNFKKLMERYPDIKKAITSEDGNIYSLPGIFDPEFVSVRSGQKLWFKQEWLDQLGLKTPESLEELYQYLKKVKETDLNKNGKQDEIPIMFRGVSHVIPQLLGAWGLGNRGNLHPYVDVDPKTNELRFIPADPGYKEMLQFINRLYKEGIFDKDMFTMTNEQFVVKAGEGNVGSFLGIGAAAFNGTGYTGSGALKGPTGIKMYNSVLPSVILPGAFAVTSKNKYPEASLRWIDYFYGDEGNLMYFMGFEGVTYKKGASGEYEFTDEIVKNPKGLNLNQAIGQYLVWPGTNYPGIVMQKTFKGTEGRPEVLEAAEKFRPDLIKEAWPGFNFTKDELEQLNVSVDIGTYVAEMTTKFASGEASFDAWDNYVDTIRKMGLDKYMKAYKSAYERYNKVK</sequence>
<dbReference type="RefSeq" id="WP_113033173.1">
    <property type="nucleotide sequence ID" value="NZ_QMFB01000014.1"/>
</dbReference>
<gene>
    <name evidence="2" type="ORF">DQG23_22710</name>
</gene>
<feature type="chain" id="PRO_5038938366" evidence="1">
    <location>
        <begin position="21"/>
        <end position="536"/>
    </location>
</feature>
<dbReference type="EMBL" id="QMFB01000014">
    <property type="protein sequence ID" value="RAV18966.1"/>
    <property type="molecule type" value="Genomic_DNA"/>
</dbReference>
<dbReference type="AlphaFoldDB" id="A0A329MHW8"/>
<evidence type="ECO:0000256" key="1">
    <source>
        <dbReference type="SAM" id="SignalP"/>
    </source>
</evidence>
<protein>
    <submittedName>
        <fullName evidence="2">ABC transporter substrate-binding protein</fullName>
    </submittedName>
</protein>
<evidence type="ECO:0000313" key="2">
    <source>
        <dbReference type="EMBL" id="RAV18966.1"/>
    </source>
</evidence>
<dbReference type="PANTHER" id="PTHR43649">
    <property type="entry name" value="ARABINOSE-BINDING PROTEIN-RELATED"/>
    <property type="match status" value="1"/>
</dbReference>
<dbReference type="Proteomes" id="UP000250369">
    <property type="component" value="Unassembled WGS sequence"/>
</dbReference>
<proteinExistence type="predicted"/>
<reference evidence="2 3" key="1">
    <citation type="journal article" date="2009" name="Int. J. Syst. Evol. Microbiol.">
        <title>Paenibacillus contaminans sp. nov., isolated from a contaminated laboratory plate.</title>
        <authorList>
            <person name="Chou J.H."/>
            <person name="Lee J.H."/>
            <person name="Lin M.C."/>
            <person name="Chang P.S."/>
            <person name="Arun A.B."/>
            <person name="Young C.C."/>
            <person name="Chen W.M."/>
        </authorList>
    </citation>
    <scope>NUCLEOTIDE SEQUENCE [LARGE SCALE GENOMIC DNA]</scope>
    <source>
        <strain evidence="2 3">CKOBP-6</strain>
    </source>
</reference>
<dbReference type="PROSITE" id="PS51257">
    <property type="entry name" value="PROKAR_LIPOPROTEIN"/>
    <property type="match status" value="1"/>
</dbReference>
<comment type="caution">
    <text evidence="2">The sequence shown here is derived from an EMBL/GenBank/DDBJ whole genome shotgun (WGS) entry which is preliminary data.</text>
</comment>